<proteinExistence type="predicted"/>
<protein>
    <recommendedName>
        <fullName evidence="1">Restriction endonuclease type IV Mrr domain-containing protein</fullName>
    </recommendedName>
</protein>
<reference evidence="2 3" key="1">
    <citation type="submission" date="2019-09" db="EMBL/GenBank/DDBJ databases">
        <authorList>
            <person name="Chandra G."/>
            <person name="Truman W A."/>
        </authorList>
    </citation>
    <scope>NUCLEOTIDE SEQUENCE [LARGE SCALE GENOMIC DNA]</scope>
    <source>
        <strain evidence="2">PS870</strain>
    </source>
</reference>
<dbReference type="InterPro" id="IPR011856">
    <property type="entry name" value="tRNA_endonuc-like_dom_sf"/>
</dbReference>
<evidence type="ECO:0000313" key="2">
    <source>
        <dbReference type="EMBL" id="VVP23934.1"/>
    </source>
</evidence>
<dbReference type="GO" id="GO:0009307">
    <property type="term" value="P:DNA restriction-modification system"/>
    <property type="evidence" value="ECO:0007669"/>
    <property type="project" value="InterPro"/>
</dbReference>
<evidence type="ECO:0000259" key="1">
    <source>
        <dbReference type="Pfam" id="PF04471"/>
    </source>
</evidence>
<dbReference type="PANTHER" id="PTHR30015:SF7">
    <property type="entry name" value="TYPE IV METHYL-DIRECTED RESTRICTION ENZYME ECOKMRR"/>
    <property type="match status" value="1"/>
</dbReference>
<dbReference type="GO" id="GO:0015666">
    <property type="term" value="F:restriction endodeoxyribonuclease activity"/>
    <property type="evidence" value="ECO:0007669"/>
    <property type="project" value="TreeGrafter"/>
</dbReference>
<dbReference type="AlphaFoldDB" id="A0A5E7MGV3"/>
<gene>
    <name evidence="2" type="ORF">PS870_03970</name>
</gene>
<accession>A0A5E7MGV3</accession>
<dbReference type="SUPFAM" id="SSF52980">
    <property type="entry name" value="Restriction endonuclease-like"/>
    <property type="match status" value="1"/>
</dbReference>
<organism evidence="2 3">
    <name type="scientific">Pseudomonas fluorescens</name>
    <dbReference type="NCBI Taxonomy" id="294"/>
    <lineage>
        <taxon>Bacteria</taxon>
        <taxon>Pseudomonadati</taxon>
        <taxon>Pseudomonadota</taxon>
        <taxon>Gammaproteobacteria</taxon>
        <taxon>Pseudomonadales</taxon>
        <taxon>Pseudomonadaceae</taxon>
        <taxon>Pseudomonas</taxon>
    </lineage>
</organism>
<dbReference type="PANTHER" id="PTHR30015">
    <property type="entry name" value="MRR RESTRICTION SYSTEM PROTEIN"/>
    <property type="match status" value="1"/>
</dbReference>
<dbReference type="InterPro" id="IPR052906">
    <property type="entry name" value="Type_IV_Methyl-Rstrct_Enzyme"/>
</dbReference>
<dbReference type="Pfam" id="PF04471">
    <property type="entry name" value="Mrr_cat"/>
    <property type="match status" value="1"/>
</dbReference>
<dbReference type="GO" id="GO:0003677">
    <property type="term" value="F:DNA binding"/>
    <property type="evidence" value="ECO:0007669"/>
    <property type="project" value="InterPro"/>
</dbReference>
<feature type="domain" description="Restriction endonuclease type IV Mrr" evidence="1">
    <location>
        <begin position="163"/>
        <end position="278"/>
    </location>
</feature>
<dbReference type="Proteomes" id="UP000349468">
    <property type="component" value="Unassembled WGS sequence"/>
</dbReference>
<dbReference type="InterPro" id="IPR007560">
    <property type="entry name" value="Restrct_endonuc_IV_Mrr"/>
</dbReference>
<dbReference type="EMBL" id="CABVIK010000013">
    <property type="protein sequence ID" value="VVP23934.1"/>
    <property type="molecule type" value="Genomic_DNA"/>
</dbReference>
<dbReference type="InterPro" id="IPR011335">
    <property type="entry name" value="Restrct_endonuc-II-like"/>
</dbReference>
<dbReference type="RefSeq" id="WP_122687217.1">
    <property type="nucleotide sequence ID" value="NZ_CABVIK010000013.1"/>
</dbReference>
<dbReference type="Gene3D" id="3.40.1350.10">
    <property type="match status" value="1"/>
</dbReference>
<evidence type="ECO:0000313" key="3">
    <source>
        <dbReference type="Proteomes" id="UP000349468"/>
    </source>
</evidence>
<sequence length="412" mass="46333">MAAPTMVGLMEWRGGGRLGAYTDRDLERKIVAAQKDLQAWAVTNDLWYDSGFTSYATRVQGEPGEGAVVFILYSSGELARMLDEDLDPKLRAELDAIADSHGFWYDNYDGYSYYFYATTEELQEAYDHFFHWKWVCSLIIEDFADIYAELYQYFQARPDRLYSLHHREFEILLYRVFQSLGYESELGPGVGDGGVDVKLLQRSPLGDTLAYVQAKRYAPNRPIGLEAVQALRGAVANDGADLGIFVTTSRYLQGAQNFAHRSSGILQLKTSADVAQWCQQAQAGIVQDKSVLVSDAHLLSVLHRIEGGSQALVVHAHTGYRTIGNSFALVLKETKHAALLMSLPRQIISQDTHGLEGHEIPVLDNRLLSSKNADTVFRAKRSLDDQGRVSYWDGQNLYSTWNRKPSRFSHLD</sequence>
<name>A0A5E7MGV3_PSEFL</name>